<protein>
    <submittedName>
        <fullName evidence="2">Uncharacterized protein</fullName>
    </submittedName>
</protein>
<organism evidence="2 3">
    <name type="scientific">Brassica cretica</name>
    <name type="common">Mustard</name>
    <dbReference type="NCBI Taxonomy" id="69181"/>
    <lineage>
        <taxon>Eukaryota</taxon>
        <taxon>Viridiplantae</taxon>
        <taxon>Streptophyta</taxon>
        <taxon>Embryophyta</taxon>
        <taxon>Tracheophyta</taxon>
        <taxon>Spermatophyta</taxon>
        <taxon>Magnoliopsida</taxon>
        <taxon>eudicotyledons</taxon>
        <taxon>Gunneridae</taxon>
        <taxon>Pentapetalae</taxon>
        <taxon>rosids</taxon>
        <taxon>malvids</taxon>
        <taxon>Brassicales</taxon>
        <taxon>Brassicaceae</taxon>
        <taxon>Brassiceae</taxon>
        <taxon>Brassica</taxon>
    </lineage>
</organism>
<evidence type="ECO:0000313" key="2">
    <source>
        <dbReference type="EMBL" id="KAF3531428.1"/>
    </source>
</evidence>
<dbReference type="EMBL" id="QGKV02001507">
    <property type="protein sequence ID" value="KAF3531428.1"/>
    <property type="molecule type" value="Genomic_DNA"/>
</dbReference>
<keyword evidence="3" id="KW-1185">Reference proteome</keyword>
<feature type="compositionally biased region" description="Basic and acidic residues" evidence="1">
    <location>
        <begin position="39"/>
        <end position="60"/>
    </location>
</feature>
<gene>
    <name evidence="2" type="ORF">DY000_02039521</name>
</gene>
<name>A0ABQ7BGP9_BRACR</name>
<evidence type="ECO:0000256" key="1">
    <source>
        <dbReference type="SAM" id="MobiDB-lite"/>
    </source>
</evidence>
<proteinExistence type="predicted"/>
<comment type="caution">
    <text evidence="2">The sequence shown here is derived from an EMBL/GenBank/DDBJ whole genome shotgun (WGS) entry which is preliminary data.</text>
</comment>
<feature type="region of interest" description="Disordered" evidence="1">
    <location>
        <begin position="1"/>
        <end position="104"/>
    </location>
</feature>
<evidence type="ECO:0000313" key="3">
    <source>
        <dbReference type="Proteomes" id="UP000266723"/>
    </source>
</evidence>
<dbReference type="Proteomes" id="UP000266723">
    <property type="component" value="Unassembled WGS sequence"/>
</dbReference>
<accession>A0ABQ7BGP9</accession>
<reference evidence="2 3" key="1">
    <citation type="journal article" date="2020" name="BMC Genomics">
        <title>Intraspecific diversification of the crop wild relative Brassica cretica Lam. using demographic model selection.</title>
        <authorList>
            <person name="Kioukis A."/>
            <person name="Michalopoulou V.A."/>
            <person name="Briers L."/>
            <person name="Pirintsos S."/>
            <person name="Studholme D.J."/>
            <person name="Pavlidis P."/>
            <person name="Sarris P.F."/>
        </authorList>
    </citation>
    <scope>NUCLEOTIDE SEQUENCE [LARGE SCALE GENOMIC DNA]</scope>
    <source>
        <strain evidence="3">cv. PFS-1207/04</strain>
    </source>
</reference>
<sequence>MARLEQGNCPNGQRPRGRNHPYLEDPQLYSDEDSSDSEPPDREEPRPVRAGREGSREHQIQGDGSRTPASRSPLGGIPFPPSEVLRIRSPGPPPPPGKRKASVKENLPYFQIWKSLTYSNRLRPALRRLYKGNLNPKARDQHFKT</sequence>